<dbReference type="SFLD" id="SFLDS00029">
    <property type="entry name" value="Radical_SAM"/>
    <property type="match status" value="1"/>
</dbReference>
<dbReference type="Proteomes" id="UP000034201">
    <property type="component" value="Unassembled WGS sequence"/>
</dbReference>
<keyword evidence="2" id="KW-0949">S-adenosyl-L-methionine</keyword>
<dbReference type="PANTHER" id="PTHR43409">
    <property type="entry name" value="ANAEROBIC MAGNESIUM-PROTOPORPHYRIN IX MONOMETHYL ESTER CYCLASE-RELATED"/>
    <property type="match status" value="1"/>
</dbReference>
<keyword evidence="3" id="KW-0479">Metal-binding</keyword>
<dbReference type="Pfam" id="PF04055">
    <property type="entry name" value="Radical_SAM"/>
    <property type="match status" value="1"/>
</dbReference>
<evidence type="ECO:0000256" key="2">
    <source>
        <dbReference type="ARBA" id="ARBA00022691"/>
    </source>
</evidence>
<evidence type="ECO:0000256" key="4">
    <source>
        <dbReference type="ARBA" id="ARBA00023004"/>
    </source>
</evidence>
<dbReference type="SFLD" id="SFLDG01082">
    <property type="entry name" value="B12-binding_domain_containing"/>
    <property type="match status" value="1"/>
</dbReference>
<dbReference type="GO" id="GO:0003824">
    <property type="term" value="F:catalytic activity"/>
    <property type="evidence" value="ECO:0007669"/>
    <property type="project" value="InterPro"/>
</dbReference>
<feature type="domain" description="Radical SAM core" evidence="6">
    <location>
        <begin position="254"/>
        <end position="483"/>
    </location>
</feature>
<dbReference type="GO" id="GO:0046872">
    <property type="term" value="F:metal ion binding"/>
    <property type="evidence" value="ECO:0007669"/>
    <property type="project" value="UniProtKB-KW"/>
</dbReference>
<keyword evidence="5" id="KW-0411">Iron-sulfur</keyword>
<comment type="cofactor">
    <cofactor evidence="1">
        <name>[4Fe-4S] cluster</name>
        <dbReference type="ChEBI" id="CHEBI:49883"/>
    </cofactor>
</comment>
<dbReference type="AlphaFoldDB" id="A0A0G1WRG6"/>
<evidence type="ECO:0000313" key="8">
    <source>
        <dbReference type="Proteomes" id="UP000034201"/>
    </source>
</evidence>
<dbReference type="SUPFAM" id="SSF102114">
    <property type="entry name" value="Radical SAM enzymes"/>
    <property type="match status" value="1"/>
</dbReference>
<dbReference type="SMART" id="SM00729">
    <property type="entry name" value="Elp3"/>
    <property type="match status" value="1"/>
</dbReference>
<organism evidence="7 8">
    <name type="scientific">Candidatus Adlerbacteria bacterium GW2011_GWC1_50_9</name>
    <dbReference type="NCBI Taxonomy" id="1618608"/>
    <lineage>
        <taxon>Bacteria</taxon>
        <taxon>Candidatus Adleribacteriota</taxon>
    </lineage>
</organism>
<accession>A0A0G1WRG6</accession>
<evidence type="ECO:0000256" key="5">
    <source>
        <dbReference type="ARBA" id="ARBA00023014"/>
    </source>
</evidence>
<gene>
    <name evidence="7" type="ORF">UY61_C0005G0004</name>
</gene>
<dbReference type="PROSITE" id="PS51918">
    <property type="entry name" value="RADICAL_SAM"/>
    <property type="match status" value="1"/>
</dbReference>
<dbReference type="InterPro" id="IPR006638">
    <property type="entry name" value="Elp3/MiaA/NifB-like_rSAM"/>
</dbReference>
<evidence type="ECO:0000313" key="7">
    <source>
        <dbReference type="EMBL" id="KKW21453.1"/>
    </source>
</evidence>
<dbReference type="GO" id="GO:0051536">
    <property type="term" value="F:iron-sulfur cluster binding"/>
    <property type="evidence" value="ECO:0007669"/>
    <property type="project" value="UniProtKB-KW"/>
</dbReference>
<name>A0A0G1WRG6_9BACT</name>
<dbReference type="InterPro" id="IPR058240">
    <property type="entry name" value="rSAM_sf"/>
</dbReference>
<keyword evidence="4" id="KW-0408">Iron</keyword>
<comment type="caution">
    <text evidence="7">The sequence shown here is derived from an EMBL/GenBank/DDBJ whole genome shotgun (WGS) entry which is preliminary data.</text>
</comment>
<dbReference type="EMBL" id="LCQQ01000005">
    <property type="protein sequence ID" value="KKW21453.1"/>
    <property type="molecule type" value="Genomic_DNA"/>
</dbReference>
<dbReference type="InterPro" id="IPR023404">
    <property type="entry name" value="rSAM_horseshoe"/>
</dbReference>
<protein>
    <recommendedName>
        <fullName evidence="6">Radical SAM core domain-containing protein</fullName>
    </recommendedName>
</protein>
<sequence length="550" mass="61495">MIEIPVQTRIPRPVELVQQLKTDSLTGLKVLFINMPLRESARPNIPPQGPGLLAARLRLYGAEPTIIDLNAYRIQDKVAEAQGLPYGRHITLDETRGLLARHLHKYGEPRIIALSGMITTLRWQERIVDMCRSLVPDAFIISGGGLATDVKAGLFQWMPELDAIAHSEGDDVILILAHGVKTGTLDESSPYCVGAQNGRLRFLFAGDRPENLDELPFAAWDLFHEDVDGNAVFEWYIQTPVWGGSANNSSATPFSMERSLTTVSSRGCPYACGFCDRQAQGERNYGMRDASNMVREAEWLVDTYHIDFLGFPDDNFAVDPRRVRKLPEAFAHLGGLRWGTHTRLDEIDARAFDMAKSGCIYIGVGAESAAVRTLESMNKGGFILRPRGSKENQLTHINGFFFPTTMVRGIETAQKAGIHVNCTWIMAYPEETLEDLKTSVAFILWQEESLPRSAVNRKMFVATAYPGTEMFRHPKVQRLISEHFGVHYQGNGVPIADDAFRAYLLELDDATKVMYGRDGAPLNFGEMSDDMFLQAQEHLNADQIEKILDM</sequence>
<dbReference type="Gene3D" id="3.80.30.20">
    <property type="entry name" value="tm_1862 like domain"/>
    <property type="match status" value="1"/>
</dbReference>
<dbReference type="InterPro" id="IPR051198">
    <property type="entry name" value="BchE-like"/>
</dbReference>
<reference evidence="7 8" key="1">
    <citation type="journal article" date="2015" name="Nature">
        <title>rRNA introns, odd ribosomes, and small enigmatic genomes across a large radiation of phyla.</title>
        <authorList>
            <person name="Brown C.T."/>
            <person name="Hug L.A."/>
            <person name="Thomas B.C."/>
            <person name="Sharon I."/>
            <person name="Castelle C.J."/>
            <person name="Singh A."/>
            <person name="Wilkins M.J."/>
            <person name="Williams K.H."/>
            <person name="Banfield J.F."/>
        </authorList>
    </citation>
    <scope>NUCLEOTIDE SEQUENCE [LARGE SCALE GENOMIC DNA]</scope>
</reference>
<dbReference type="InterPro" id="IPR007197">
    <property type="entry name" value="rSAM"/>
</dbReference>
<proteinExistence type="predicted"/>
<evidence type="ECO:0000256" key="3">
    <source>
        <dbReference type="ARBA" id="ARBA00022723"/>
    </source>
</evidence>
<dbReference type="PANTHER" id="PTHR43409:SF7">
    <property type="entry name" value="BLL1977 PROTEIN"/>
    <property type="match status" value="1"/>
</dbReference>
<evidence type="ECO:0000259" key="6">
    <source>
        <dbReference type="PROSITE" id="PS51918"/>
    </source>
</evidence>
<evidence type="ECO:0000256" key="1">
    <source>
        <dbReference type="ARBA" id="ARBA00001966"/>
    </source>
</evidence>